<feature type="domain" description="Integrase core" evidence="1">
    <location>
        <begin position="357"/>
        <end position="416"/>
    </location>
</feature>
<gene>
    <name evidence="2" type="ORF">F2P81_019088</name>
</gene>
<dbReference type="AlphaFoldDB" id="A0A6A4SA76"/>
<name>A0A6A4SA76_SCOMX</name>
<dbReference type="EMBL" id="VEVO01000017">
    <property type="protein sequence ID" value="KAF0028001.1"/>
    <property type="molecule type" value="Genomic_DNA"/>
</dbReference>
<dbReference type="Pfam" id="PF24764">
    <property type="entry name" value="rva_4"/>
    <property type="match status" value="1"/>
</dbReference>
<reference evidence="2 3" key="1">
    <citation type="submission" date="2019-06" db="EMBL/GenBank/DDBJ databases">
        <title>Draft genomes of female and male turbot (Scophthalmus maximus).</title>
        <authorList>
            <person name="Xu H."/>
            <person name="Xu X.-W."/>
            <person name="Shao C."/>
            <person name="Chen S."/>
        </authorList>
    </citation>
    <scope>NUCLEOTIDE SEQUENCE [LARGE SCALE GENOMIC DNA]</scope>
    <source>
        <strain evidence="2">Ysfricsl-2016a</strain>
        <tissue evidence="2">Blood</tissue>
    </source>
</reference>
<protein>
    <recommendedName>
        <fullName evidence="1">Integrase core domain-containing protein</fullName>
    </recommendedName>
</protein>
<dbReference type="InterPro" id="IPR058913">
    <property type="entry name" value="Integrase_dom_put"/>
</dbReference>
<dbReference type="PANTHER" id="PTHR46791">
    <property type="entry name" value="EXPRESSED PROTEIN"/>
    <property type="match status" value="1"/>
</dbReference>
<sequence>MIERFLEQEKALVRVLGSDKRSCHLVPTWQDLDLLESINKAVKPLQEFTDALSAESYVSVSFIKPVLHLFKTSLLQPEEEDTELTKTIKGKIMRHPDDKYSDPVKDELLDMSSLVDPRFRTTFIDPDKNLVFIVKCNEEDIENLLRRTLHCIDCIRRERVGDDFEQGRLYRELDHHTRTFSELLMESRTGNDPIQGQYLVMMETLYGYLHTILTEYEATQRYSVTANSRMMPPTIVTNLPGRPRYSITNEQISHCLSMGMNWRTIANCFGISRRTLYRHRQHLGIQSLQYNGLTNQELNQIVTEVLQRTPNAGEAYITGSLRSRGLRIQRWRIRQSLHEVDPVGRSIRRRHAIRRRIYDVQTSNELWHFDSNHKLVRWRIVFHGCVDGFSRSIIYLTCLDNNRASSVLSLFVSGVELEQQQQSSSISGTTMDSPHGEVGLHYSSGMQV</sequence>
<comment type="caution">
    <text evidence="2">The sequence shown here is derived from an EMBL/GenBank/DDBJ whole genome shotgun (WGS) entry which is preliminary data.</text>
</comment>
<dbReference type="PANTHER" id="PTHR46791:SF4">
    <property type="match status" value="1"/>
</dbReference>
<evidence type="ECO:0000259" key="1">
    <source>
        <dbReference type="Pfam" id="PF24764"/>
    </source>
</evidence>
<dbReference type="Proteomes" id="UP000438429">
    <property type="component" value="Unassembled WGS sequence"/>
</dbReference>
<organism evidence="2 3">
    <name type="scientific">Scophthalmus maximus</name>
    <name type="common">Turbot</name>
    <name type="synonym">Psetta maxima</name>
    <dbReference type="NCBI Taxonomy" id="52904"/>
    <lineage>
        <taxon>Eukaryota</taxon>
        <taxon>Metazoa</taxon>
        <taxon>Chordata</taxon>
        <taxon>Craniata</taxon>
        <taxon>Vertebrata</taxon>
        <taxon>Euteleostomi</taxon>
        <taxon>Actinopterygii</taxon>
        <taxon>Neopterygii</taxon>
        <taxon>Teleostei</taxon>
        <taxon>Neoteleostei</taxon>
        <taxon>Acanthomorphata</taxon>
        <taxon>Carangaria</taxon>
        <taxon>Pleuronectiformes</taxon>
        <taxon>Pleuronectoidei</taxon>
        <taxon>Scophthalmidae</taxon>
        <taxon>Scophthalmus</taxon>
    </lineage>
</organism>
<evidence type="ECO:0000313" key="2">
    <source>
        <dbReference type="EMBL" id="KAF0028001.1"/>
    </source>
</evidence>
<dbReference type="SUPFAM" id="SSF53098">
    <property type="entry name" value="Ribonuclease H-like"/>
    <property type="match status" value="1"/>
</dbReference>
<evidence type="ECO:0000313" key="3">
    <source>
        <dbReference type="Proteomes" id="UP000438429"/>
    </source>
</evidence>
<proteinExistence type="predicted"/>
<accession>A0A6A4SA76</accession>
<dbReference type="InterPro" id="IPR012337">
    <property type="entry name" value="RNaseH-like_sf"/>
</dbReference>